<proteinExistence type="predicted"/>
<gene>
    <name evidence="2" type="ORF">J0656_11750</name>
</gene>
<sequence length="302" mass="33526">MKKYIIWAMMGILCEGISYAQQAPQFTQYLYNPVSINPAFAGSTERFSAILMHRSQWSGFDGAPSTQIFSAHSPLPNDKVGLGLSLVSDGLGEERFHYLYGDFSYTLRVSRTVRLALGIKAGFTHYSLSPGLLGSPGIQSDPYFSSYTDSWSPNMGVGGFLHGEGWHLAISAPQLFQVDFIENPGNDTAYRVMERPNLYITGGYGIDLTRFVELKPTTMLIISKGSPISIDVGTNVTFYDRLMLGINYRINSYDAIGGLGSFRLGKRMTMGYAYEIPISGIRPYTGGTHEFFLRYDLILDIN</sequence>
<reference evidence="2 3" key="1">
    <citation type="submission" date="2021-03" db="EMBL/GenBank/DDBJ databases">
        <title>Muricauda lutimaris sp. nov. and Muricauda ruestringensis sp. nov, two marine members of the Flavobacteriaceae isolated from deep sea sediments of Western Pacific.</title>
        <authorList>
            <person name="Zhao S."/>
            <person name="Liu R."/>
        </authorList>
    </citation>
    <scope>NUCLEOTIDE SEQUENCE [LARGE SCALE GENOMIC DNA]</scope>
    <source>
        <strain evidence="2 3">BC31-1-A7</strain>
    </source>
</reference>
<evidence type="ECO:0000256" key="1">
    <source>
        <dbReference type="SAM" id="SignalP"/>
    </source>
</evidence>
<organism evidence="2 3">
    <name type="scientific">Flagellimonas aurea</name>
    <dbReference type="NCBI Taxonomy" id="2915619"/>
    <lineage>
        <taxon>Bacteria</taxon>
        <taxon>Pseudomonadati</taxon>
        <taxon>Bacteroidota</taxon>
        <taxon>Flavobacteriia</taxon>
        <taxon>Flavobacteriales</taxon>
        <taxon>Flavobacteriaceae</taxon>
        <taxon>Flagellimonas</taxon>
    </lineage>
</organism>
<name>A0ABS3G5K1_9FLAO</name>
<dbReference type="EMBL" id="JAFLNL010000006">
    <property type="protein sequence ID" value="MBO0354690.1"/>
    <property type="molecule type" value="Genomic_DNA"/>
</dbReference>
<dbReference type="Pfam" id="PF11751">
    <property type="entry name" value="PorP_SprF"/>
    <property type="match status" value="1"/>
</dbReference>
<dbReference type="RefSeq" id="WP_207033988.1">
    <property type="nucleotide sequence ID" value="NZ_JAFLNL010000006.1"/>
</dbReference>
<evidence type="ECO:0000313" key="2">
    <source>
        <dbReference type="EMBL" id="MBO0354690.1"/>
    </source>
</evidence>
<evidence type="ECO:0000313" key="3">
    <source>
        <dbReference type="Proteomes" id="UP000664044"/>
    </source>
</evidence>
<protein>
    <submittedName>
        <fullName evidence="2">Type IX secretion system membrane protein PorP/SprF</fullName>
    </submittedName>
</protein>
<accession>A0ABS3G5K1</accession>
<feature type="signal peptide" evidence="1">
    <location>
        <begin position="1"/>
        <end position="20"/>
    </location>
</feature>
<keyword evidence="1" id="KW-0732">Signal</keyword>
<feature type="chain" id="PRO_5045836318" evidence="1">
    <location>
        <begin position="21"/>
        <end position="302"/>
    </location>
</feature>
<dbReference type="NCBIfam" id="TIGR03519">
    <property type="entry name" value="T9SS_PorP_fam"/>
    <property type="match status" value="1"/>
</dbReference>
<comment type="caution">
    <text evidence="2">The sequence shown here is derived from an EMBL/GenBank/DDBJ whole genome shotgun (WGS) entry which is preliminary data.</text>
</comment>
<dbReference type="InterPro" id="IPR019861">
    <property type="entry name" value="PorP/SprF_Bacteroidetes"/>
</dbReference>
<dbReference type="Proteomes" id="UP000664044">
    <property type="component" value="Unassembled WGS sequence"/>
</dbReference>
<keyword evidence="3" id="KW-1185">Reference proteome</keyword>